<dbReference type="EMBL" id="VJWA01000001">
    <property type="protein sequence ID" value="TRW16858.1"/>
    <property type="molecule type" value="Genomic_DNA"/>
</dbReference>
<evidence type="ECO:0008006" key="5">
    <source>
        <dbReference type="Google" id="ProtNLM"/>
    </source>
</evidence>
<proteinExistence type="predicted"/>
<feature type="chain" id="PRO_5022133825" description="DUF1049 domain-containing protein" evidence="2">
    <location>
        <begin position="21"/>
        <end position="100"/>
    </location>
</feature>
<dbReference type="Proteomes" id="UP000317894">
    <property type="component" value="Unassembled WGS sequence"/>
</dbReference>
<evidence type="ECO:0000313" key="3">
    <source>
        <dbReference type="EMBL" id="TRW16858.1"/>
    </source>
</evidence>
<sequence>MRIVRLVFWLLLAFAFLAFAAANWTAVTMIFGRTEVVVRLPLLLLVVGFAGYVMASLRYRMRPRDAAVAYVAPAPAELQAQPRATLPSEAQPIVVPPGCG</sequence>
<dbReference type="RefSeq" id="WP_143554402.1">
    <property type="nucleotide sequence ID" value="NZ_VJWA01000001.1"/>
</dbReference>
<feature type="signal peptide" evidence="2">
    <location>
        <begin position="1"/>
        <end position="20"/>
    </location>
</feature>
<dbReference type="AlphaFoldDB" id="A0A552UF52"/>
<protein>
    <recommendedName>
        <fullName evidence="5">DUF1049 domain-containing protein</fullName>
    </recommendedName>
</protein>
<evidence type="ECO:0000256" key="1">
    <source>
        <dbReference type="SAM" id="Phobius"/>
    </source>
</evidence>
<name>A0A552UF52_9SPHN</name>
<keyword evidence="4" id="KW-1185">Reference proteome</keyword>
<comment type="caution">
    <text evidence="3">The sequence shown here is derived from an EMBL/GenBank/DDBJ whole genome shotgun (WGS) entry which is preliminary data.</text>
</comment>
<keyword evidence="1" id="KW-0472">Membrane</keyword>
<reference evidence="3 4" key="1">
    <citation type="submission" date="2019-07" db="EMBL/GenBank/DDBJ databases">
        <title>Novel species isolated from glacier.</title>
        <authorList>
            <person name="Liu Q."/>
            <person name="Xin Y.-H."/>
        </authorList>
    </citation>
    <scope>NUCLEOTIDE SEQUENCE [LARGE SCALE GENOMIC DNA]</scope>
    <source>
        <strain evidence="3 4">LB1R16</strain>
    </source>
</reference>
<organism evidence="3 4">
    <name type="scientific">Glacieibacterium frigidum</name>
    <dbReference type="NCBI Taxonomy" id="2593303"/>
    <lineage>
        <taxon>Bacteria</taxon>
        <taxon>Pseudomonadati</taxon>
        <taxon>Pseudomonadota</taxon>
        <taxon>Alphaproteobacteria</taxon>
        <taxon>Sphingomonadales</taxon>
        <taxon>Sphingosinicellaceae</taxon>
        <taxon>Glacieibacterium</taxon>
    </lineage>
</organism>
<gene>
    <name evidence="3" type="ORF">FMM06_01215</name>
</gene>
<keyword evidence="1" id="KW-0812">Transmembrane</keyword>
<keyword evidence="1" id="KW-1133">Transmembrane helix</keyword>
<evidence type="ECO:0000313" key="4">
    <source>
        <dbReference type="Proteomes" id="UP000317894"/>
    </source>
</evidence>
<feature type="transmembrane region" description="Helical" evidence="1">
    <location>
        <begin position="36"/>
        <end position="55"/>
    </location>
</feature>
<keyword evidence="2" id="KW-0732">Signal</keyword>
<evidence type="ECO:0000256" key="2">
    <source>
        <dbReference type="SAM" id="SignalP"/>
    </source>
</evidence>
<accession>A0A552UF52</accession>